<reference evidence="2 3" key="1">
    <citation type="journal article" date="2019" name="Commun. Biol.">
        <title>The bagworm genome reveals a unique fibroin gene that provides high tensile strength.</title>
        <authorList>
            <person name="Kono N."/>
            <person name="Nakamura H."/>
            <person name="Ohtoshi R."/>
            <person name="Tomita M."/>
            <person name="Numata K."/>
            <person name="Arakawa K."/>
        </authorList>
    </citation>
    <scope>NUCLEOTIDE SEQUENCE [LARGE SCALE GENOMIC DNA]</scope>
</reference>
<dbReference type="Proteomes" id="UP000299102">
    <property type="component" value="Unassembled WGS sequence"/>
</dbReference>
<evidence type="ECO:0000256" key="1">
    <source>
        <dbReference type="SAM" id="MobiDB-lite"/>
    </source>
</evidence>
<organism evidence="2 3">
    <name type="scientific">Eumeta variegata</name>
    <name type="common">Bagworm moth</name>
    <name type="synonym">Eumeta japonica</name>
    <dbReference type="NCBI Taxonomy" id="151549"/>
    <lineage>
        <taxon>Eukaryota</taxon>
        <taxon>Metazoa</taxon>
        <taxon>Ecdysozoa</taxon>
        <taxon>Arthropoda</taxon>
        <taxon>Hexapoda</taxon>
        <taxon>Insecta</taxon>
        <taxon>Pterygota</taxon>
        <taxon>Neoptera</taxon>
        <taxon>Endopterygota</taxon>
        <taxon>Lepidoptera</taxon>
        <taxon>Glossata</taxon>
        <taxon>Ditrysia</taxon>
        <taxon>Tineoidea</taxon>
        <taxon>Psychidae</taxon>
        <taxon>Oiketicinae</taxon>
        <taxon>Eumeta</taxon>
    </lineage>
</organism>
<sequence>MRRPLYTRVGVFERNVKISFSFTPAEERVTQPFTQKSSACAVKFIALGRWGTSGWQRHEINGISNNVTTPQRSEQHLYDRAIENGPESQLKVRPEPKLKLGLGLKEMKDGIVIGMENKNNQQREQDQDQNREKDGDHDLDCVVARYTR</sequence>
<accession>A0A4C1ZWU1</accession>
<proteinExistence type="predicted"/>
<name>A0A4C1ZWU1_EUMVA</name>
<dbReference type="AlphaFoldDB" id="A0A4C1ZWU1"/>
<comment type="caution">
    <text evidence="2">The sequence shown here is derived from an EMBL/GenBank/DDBJ whole genome shotgun (WGS) entry which is preliminary data.</text>
</comment>
<dbReference type="EMBL" id="BGZK01002177">
    <property type="protein sequence ID" value="GBP91514.1"/>
    <property type="molecule type" value="Genomic_DNA"/>
</dbReference>
<feature type="compositionally biased region" description="Basic and acidic residues" evidence="1">
    <location>
        <begin position="121"/>
        <end position="139"/>
    </location>
</feature>
<evidence type="ECO:0000313" key="2">
    <source>
        <dbReference type="EMBL" id="GBP91514.1"/>
    </source>
</evidence>
<gene>
    <name evidence="2" type="ORF">EVAR_69370_1</name>
</gene>
<feature type="region of interest" description="Disordered" evidence="1">
    <location>
        <begin position="116"/>
        <end position="139"/>
    </location>
</feature>
<protein>
    <submittedName>
        <fullName evidence="2">Uncharacterized protein</fullName>
    </submittedName>
</protein>
<keyword evidence="3" id="KW-1185">Reference proteome</keyword>
<evidence type="ECO:0000313" key="3">
    <source>
        <dbReference type="Proteomes" id="UP000299102"/>
    </source>
</evidence>